<evidence type="ECO:0000259" key="7">
    <source>
        <dbReference type="Pfam" id="PF07732"/>
    </source>
</evidence>
<dbReference type="PANTHER" id="PTHR11709:SF394">
    <property type="entry name" value="FI03373P-RELATED"/>
    <property type="match status" value="1"/>
</dbReference>
<dbReference type="AlphaFoldDB" id="A0A1S3H8Z8"/>
<dbReference type="GO" id="GO:0005886">
    <property type="term" value="C:plasma membrane"/>
    <property type="evidence" value="ECO:0007669"/>
    <property type="project" value="TreeGrafter"/>
</dbReference>
<dbReference type="OrthoDB" id="2121828at2759"/>
<reference evidence="9" key="1">
    <citation type="submission" date="2025-08" db="UniProtKB">
        <authorList>
            <consortium name="RefSeq"/>
        </authorList>
    </citation>
    <scope>IDENTIFICATION</scope>
    <source>
        <tissue evidence="9">Gonads</tissue>
    </source>
</reference>
<keyword evidence="2" id="KW-0479">Metal-binding</keyword>
<feature type="domain" description="Plastocyanin-like" evidence="6">
    <location>
        <begin position="444"/>
        <end position="567"/>
    </location>
</feature>
<dbReference type="GO" id="GO:0005507">
    <property type="term" value="F:copper ion binding"/>
    <property type="evidence" value="ECO:0007669"/>
    <property type="project" value="InterPro"/>
</dbReference>
<name>A0A1S3H8Z8_LINAN</name>
<dbReference type="InterPro" id="IPR011706">
    <property type="entry name" value="Cu-oxidase_C"/>
</dbReference>
<dbReference type="CDD" id="cd13905">
    <property type="entry name" value="CuRO_3_tcLLC2_insect_like"/>
    <property type="match status" value="1"/>
</dbReference>
<evidence type="ECO:0000256" key="1">
    <source>
        <dbReference type="ARBA" id="ARBA00010609"/>
    </source>
</evidence>
<dbReference type="Pfam" id="PF07731">
    <property type="entry name" value="Cu-oxidase_2"/>
    <property type="match status" value="1"/>
</dbReference>
<dbReference type="KEGG" id="lak:106153194"/>
<dbReference type="SUPFAM" id="SSF49503">
    <property type="entry name" value="Cupredoxins"/>
    <property type="match status" value="3"/>
</dbReference>
<keyword evidence="3" id="KW-0560">Oxidoreductase</keyword>
<keyword evidence="8" id="KW-1185">Reference proteome</keyword>
<comment type="similarity">
    <text evidence="1">Belongs to the multicopper oxidase family.</text>
</comment>
<proteinExistence type="inferred from homology"/>
<evidence type="ECO:0000256" key="3">
    <source>
        <dbReference type="ARBA" id="ARBA00023002"/>
    </source>
</evidence>
<dbReference type="CDD" id="cd13884">
    <property type="entry name" value="CuRO_2_tcLCC_insect_like"/>
    <property type="match status" value="1"/>
</dbReference>
<dbReference type="PANTHER" id="PTHR11709">
    <property type="entry name" value="MULTI-COPPER OXIDASE"/>
    <property type="match status" value="1"/>
</dbReference>
<dbReference type="GO" id="GO:0006826">
    <property type="term" value="P:iron ion transport"/>
    <property type="evidence" value="ECO:0007669"/>
    <property type="project" value="TreeGrafter"/>
</dbReference>
<dbReference type="FunFam" id="2.60.40.420:FF:000031">
    <property type="entry name" value="Laccase-2 isoform A"/>
    <property type="match status" value="1"/>
</dbReference>
<organism evidence="8 9">
    <name type="scientific">Lingula anatina</name>
    <name type="common">Brachiopod</name>
    <name type="synonym">Lingula unguis</name>
    <dbReference type="NCBI Taxonomy" id="7574"/>
    <lineage>
        <taxon>Eukaryota</taxon>
        <taxon>Metazoa</taxon>
        <taxon>Spiralia</taxon>
        <taxon>Lophotrochozoa</taxon>
        <taxon>Brachiopoda</taxon>
        <taxon>Linguliformea</taxon>
        <taxon>Lingulata</taxon>
        <taxon>Lingulida</taxon>
        <taxon>Linguloidea</taxon>
        <taxon>Lingulidae</taxon>
        <taxon>Lingula</taxon>
    </lineage>
</organism>
<dbReference type="RefSeq" id="XP_013382488.2">
    <property type="nucleotide sequence ID" value="XM_013527034.2"/>
</dbReference>
<evidence type="ECO:0000256" key="4">
    <source>
        <dbReference type="ARBA" id="ARBA00023008"/>
    </source>
</evidence>
<keyword evidence="4" id="KW-0186">Copper</keyword>
<dbReference type="GO" id="GO:0016491">
    <property type="term" value="F:oxidoreductase activity"/>
    <property type="evidence" value="ECO:0007669"/>
    <property type="project" value="UniProtKB-KW"/>
</dbReference>
<feature type="domain" description="Plastocyanin-like" evidence="5">
    <location>
        <begin position="225"/>
        <end position="380"/>
    </location>
</feature>
<gene>
    <name evidence="9" type="primary">LOC106153194</name>
</gene>
<evidence type="ECO:0000259" key="5">
    <source>
        <dbReference type="Pfam" id="PF00394"/>
    </source>
</evidence>
<sequence>MGQAMLLKFGDFAEYPSIPANFPRCGSWGGHVFKDATHRDQCPQQPVQEYRHECARVCQRNVHKTCEYNFTVEWYLTLSKACYDCPFNLTDCHRPHCIAADGHMRAVVAVNRQIPGPMIEVCEGDTLVVNVKNELEDGESTVIHWHGIHQMGTPYMDGVSMITQCPIPQFTTFRYTFKASPAGTHFYHSHIGSQIADGLYGALIVRKPPEDEPHRTLYDEDLPSHVVQLADWFPEPSNARFIQFVHKEADFFLPVSLLLNGRSDNYEVKSSNPNITARPPLEVFHVTQGNRYRFRFTNAGHTKCQFKVSVDAHNLTVIAADGVAVKPLEVDTFGIKPGERFDIVLRANQSVGNYWLKAAGLVDCGFLGHVALGVIRYDGAADEYPTEDRKANRLGKYLNPTISEPGNPIATHGPGFDILMDELENFENENFTDENVDVKYYLVNTTNCGDDLCQCTHMVEFRLNQVVEMVLINEGRPIPVEHSLHLHGAYFRVLGVGKLGSSTSVEEIKKLHEEGNLRYKLISPSYRDTVIVPDNGYAIIRFRTDNPGVWLFHCHFNLHLNLGQAMLLKFGEFAEYPSIPANLPRCGSWGGHVYKDATHRDQCPKQPVQECKEPTATGNRNLSPFSLFQLVIFVLHVSWIKTGQL</sequence>
<dbReference type="GeneID" id="106153194"/>
<dbReference type="Pfam" id="PF07732">
    <property type="entry name" value="Cu-oxidase_3"/>
    <property type="match status" value="1"/>
</dbReference>
<feature type="domain" description="Plastocyanin-like" evidence="7">
    <location>
        <begin position="100"/>
        <end position="208"/>
    </location>
</feature>
<dbReference type="FunFam" id="2.60.40.420:FF:000045">
    <property type="entry name" value="Laccase 2"/>
    <property type="match status" value="1"/>
</dbReference>
<dbReference type="Proteomes" id="UP000085678">
    <property type="component" value="Unplaced"/>
</dbReference>
<accession>A0A1S3H8Z8</accession>
<evidence type="ECO:0000313" key="9">
    <source>
        <dbReference type="RefSeq" id="XP_013382488.2"/>
    </source>
</evidence>
<dbReference type="InterPro" id="IPR011707">
    <property type="entry name" value="Cu-oxidase-like_N"/>
</dbReference>
<dbReference type="Gene3D" id="2.60.40.420">
    <property type="entry name" value="Cupredoxins - blue copper proteins"/>
    <property type="match status" value="3"/>
</dbReference>
<evidence type="ECO:0000313" key="8">
    <source>
        <dbReference type="Proteomes" id="UP000085678"/>
    </source>
</evidence>
<dbReference type="CDD" id="cd13858">
    <property type="entry name" value="CuRO_1_tcLCC2_insect_like"/>
    <property type="match status" value="1"/>
</dbReference>
<evidence type="ECO:0000259" key="6">
    <source>
        <dbReference type="Pfam" id="PF07731"/>
    </source>
</evidence>
<dbReference type="InterPro" id="IPR008972">
    <property type="entry name" value="Cupredoxin"/>
</dbReference>
<dbReference type="InParanoid" id="A0A1S3H8Z8"/>
<evidence type="ECO:0000256" key="2">
    <source>
        <dbReference type="ARBA" id="ARBA00022723"/>
    </source>
</evidence>
<dbReference type="Pfam" id="PF00394">
    <property type="entry name" value="Cu-oxidase"/>
    <property type="match status" value="1"/>
</dbReference>
<dbReference type="InterPro" id="IPR001117">
    <property type="entry name" value="Cu-oxidase_2nd"/>
</dbReference>
<dbReference type="InterPro" id="IPR045087">
    <property type="entry name" value="Cu-oxidase_fam"/>
</dbReference>
<protein>
    <submittedName>
        <fullName evidence="9">Laccase-like</fullName>
    </submittedName>
</protein>